<proteinExistence type="predicted"/>
<gene>
    <name evidence="2" type="ORF">FKM52_16375</name>
</gene>
<comment type="caution">
    <text evidence="2">The sequence shown here is derived from an EMBL/GenBank/DDBJ whole genome shotgun (WGS) entry which is preliminary data.</text>
</comment>
<evidence type="ECO:0000256" key="1">
    <source>
        <dbReference type="SAM" id="SignalP"/>
    </source>
</evidence>
<evidence type="ECO:0000313" key="3">
    <source>
        <dbReference type="Proteomes" id="UP000319523"/>
    </source>
</evidence>
<accession>A0A506V5Y3</accession>
<keyword evidence="1" id="KW-0732">Signal</keyword>
<organism evidence="2 3">
    <name type="scientific">Mixta tenebrionis</name>
    <dbReference type="NCBI Taxonomy" id="2562439"/>
    <lineage>
        <taxon>Bacteria</taxon>
        <taxon>Pseudomonadati</taxon>
        <taxon>Pseudomonadota</taxon>
        <taxon>Gammaproteobacteria</taxon>
        <taxon>Enterobacterales</taxon>
        <taxon>Erwiniaceae</taxon>
        <taxon>Mixta</taxon>
    </lineage>
</organism>
<keyword evidence="3" id="KW-1185">Reference proteome</keyword>
<dbReference type="EMBL" id="VHQI01000010">
    <property type="protein sequence ID" value="TPW41087.1"/>
    <property type="molecule type" value="Genomic_DNA"/>
</dbReference>
<dbReference type="OrthoDB" id="5878398at2"/>
<feature type="signal peptide" evidence="1">
    <location>
        <begin position="1"/>
        <end position="18"/>
    </location>
</feature>
<sequence length="121" mass="13663">MKKLLGLATLLLSFASHAAFVHPLDFDGSEAQKTEVIDYIKDRVYQDYCDSGLDMCQPTTLRMMEKQNLSAFKALTTAKNRAVLDNVIATYCDSALDMCTYANLDMMYRQNVKASNETLSW</sequence>
<feature type="chain" id="PRO_5021482861" description="DUF1311 domain-containing protein" evidence="1">
    <location>
        <begin position="19"/>
        <end position="121"/>
    </location>
</feature>
<reference evidence="2 3" key="1">
    <citation type="submission" date="2019-06" db="EMBL/GenBank/DDBJ databases">
        <authorList>
            <person name="Yang Y."/>
        </authorList>
    </citation>
    <scope>NUCLEOTIDE SEQUENCE [LARGE SCALE GENOMIC DNA]</scope>
    <source>
        <strain evidence="2 3">BIT-26</strain>
    </source>
</reference>
<dbReference type="Proteomes" id="UP000319523">
    <property type="component" value="Unassembled WGS sequence"/>
</dbReference>
<evidence type="ECO:0008006" key="4">
    <source>
        <dbReference type="Google" id="ProtNLM"/>
    </source>
</evidence>
<evidence type="ECO:0000313" key="2">
    <source>
        <dbReference type="EMBL" id="TPW41087.1"/>
    </source>
</evidence>
<dbReference type="AlphaFoldDB" id="A0A506V5Y3"/>
<name>A0A506V5Y3_9GAMM</name>
<protein>
    <recommendedName>
        <fullName evidence="4">DUF1311 domain-containing protein</fullName>
    </recommendedName>
</protein>